<evidence type="ECO:0008006" key="3">
    <source>
        <dbReference type="Google" id="ProtNLM"/>
    </source>
</evidence>
<dbReference type="OrthoDB" id="1535081at2759"/>
<gene>
    <name evidence="1" type="ORF">K432DRAFT_261328</name>
</gene>
<keyword evidence="2" id="KW-1185">Reference proteome</keyword>
<reference evidence="1 2" key="1">
    <citation type="journal article" date="2016" name="Nat. Commun.">
        <title>Ectomycorrhizal ecology is imprinted in the genome of the dominant symbiotic fungus Cenococcum geophilum.</title>
        <authorList>
            <consortium name="DOE Joint Genome Institute"/>
            <person name="Peter M."/>
            <person name="Kohler A."/>
            <person name="Ohm R.A."/>
            <person name="Kuo A."/>
            <person name="Krutzmann J."/>
            <person name="Morin E."/>
            <person name="Arend M."/>
            <person name="Barry K.W."/>
            <person name="Binder M."/>
            <person name="Choi C."/>
            <person name="Clum A."/>
            <person name="Copeland A."/>
            <person name="Grisel N."/>
            <person name="Haridas S."/>
            <person name="Kipfer T."/>
            <person name="LaButti K."/>
            <person name="Lindquist E."/>
            <person name="Lipzen A."/>
            <person name="Maire R."/>
            <person name="Meier B."/>
            <person name="Mihaltcheva S."/>
            <person name="Molinier V."/>
            <person name="Murat C."/>
            <person name="Poggeler S."/>
            <person name="Quandt C.A."/>
            <person name="Sperisen C."/>
            <person name="Tritt A."/>
            <person name="Tisserant E."/>
            <person name="Crous P.W."/>
            <person name="Henrissat B."/>
            <person name="Nehls U."/>
            <person name="Egli S."/>
            <person name="Spatafora J.W."/>
            <person name="Grigoriev I.V."/>
            <person name="Martin F.M."/>
        </authorList>
    </citation>
    <scope>NUCLEOTIDE SEQUENCE [LARGE SCALE GENOMIC DNA]</scope>
    <source>
        <strain evidence="1 2">CBS 459.81</strain>
    </source>
</reference>
<dbReference type="EMBL" id="KV745612">
    <property type="protein sequence ID" value="OCK73931.1"/>
    <property type="molecule type" value="Genomic_DNA"/>
</dbReference>
<dbReference type="Gene3D" id="3.40.50.150">
    <property type="entry name" value="Vaccinia Virus protein VP39"/>
    <property type="match status" value="1"/>
</dbReference>
<dbReference type="AlphaFoldDB" id="A0A8E2DYM7"/>
<proteinExistence type="predicted"/>
<sequence length="60" mass="7178">PHDFFTPQPSPTQHTSVSFFRNFFRNIIHDWPESYCRRILRHIVDAMSSQSRIVVMDVVM</sequence>
<dbReference type="InterPro" id="IPR029063">
    <property type="entry name" value="SAM-dependent_MTases_sf"/>
</dbReference>
<dbReference type="PANTHER" id="PTHR43712">
    <property type="entry name" value="PUTATIVE (AFU_ORTHOLOGUE AFUA_4G14580)-RELATED"/>
    <property type="match status" value="1"/>
</dbReference>
<name>A0A8E2DYM7_9PEZI</name>
<dbReference type="Proteomes" id="UP000250266">
    <property type="component" value="Unassembled WGS sequence"/>
</dbReference>
<feature type="non-terminal residue" evidence="1">
    <location>
        <position position="60"/>
    </location>
</feature>
<dbReference type="PANTHER" id="PTHR43712:SF5">
    <property type="entry name" value="O-METHYLTRANSFERASE ASQN-RELATED"/>
    <property type="match status" value="1"/>
</dbReference>
<protein>
    <recommendedName>
        <fullName evidence="3">O-methyltransferase domain-containing protein</fullName>
    </recommendedName>
</protein>
<dbReference type="PROSITE" id="PS51683">
    <property type="entry name" value="SAM_OMT_II"/>
    <property type="match status" value="1"/>
</dbReference>
<dbReference type="GO" id="GO:0008168">
    <property type="term" value="F:methyltransferase activity"/>
    <property type="evidence" value="ECO:0007669"/>
    <property type="project" value="InterPro"/>
</dbReference>
<organism evidence="1 2">
    <name type="scientific">Lepidopterella palustris CBS 459.81</name>
    <dbReference type="NCBI Taxonomy" id="1314670"/>
    <lineage>
        <taxon>Eukaryota</taxon>
        <taxon>Fungi</taxon>
        <taxon>Dikarya</taxon>
        <taxon>Ascomycota</taxon>
        <taxon>Pezizomycotina</taxon>
        <taxon>Dothideomycetes</taxon>
        <taxon>Pleosporomycetidae</taxon>
        <taxon>Mytilinidiales</taxon>
        <taxon>Argynnaceae</taxon>
        <taxon>Lepidopterella</taxon>
    </lineage>
</organism>
<accession>A0A8E2DYM7</accession>
<dbReference type="SUPFAM" id="SSF53335">
    <property type="entry name" value="S-adenosyl-L-methionine-dependent methyltransferases"/>
    <property type="match status" value="1"/>
</dbReference>
<dbReference type="InterPro" id="IPR016461">
    <property type="entry name" value="COMT-like"/>
</dbReference>
<evidence type="ECO:0000313" key="1">
    <source>
        <dbReference type="EMBL" id="OCK73931.1"/>
    </source>
</evidence>
<feature type="non-terminal residue" evidence="1">
    <location>
        <position position="1"/>
    </location>
</feature>
<evidence type="ECO:0000313" key="2">
    <source>
        <dbReference type="Proteomes" id="UP000250266"/>
    </source>
</evidence>